<evidence type="ECO:0000256" key="3">
    <source>
        <dbReference type="SAM" id="SignalP"/>
    </source>
</evidence>
<dbReference type="Pfam" id="PF01593">
    <property type="entry name" value="Amino_oxidase"/>
    <property type="match status" value="1"/>
</dbReference>
<dbReference type="Proteomes" id="UP000694429">
    <property type="component" value="Chromosome 26"/>
</dbReference>
<evidence type="ECO:0000256" key="1">
    <source>
        <dbReference type="ARBA" id="ARBA00022630"/>
    </source>
</evidence>
<keyword evidence="3" id="KW-0732">Signal</keyword>
<evidence type="ECO:0000256" key="2">
    <source>
        <dbReference type="ARBA" id="ARBA00022827"/>
    </source>
</evidence>
<feature type="chain" id="PRO_5034239704" evidence="3">
    <location>
        <begin position="18"/>
        <end position="406"/>
    </location>
</feature>
<keyword evidence="2" id="KW-0274">FAD</keyword>
<dbReference type="SUPFAM" id="SSF51905">
    <property type="entry name" value="FAD/NAD(P)-binding domain"/>
    <property type="match status" value="1"/>
</dbReference>
<evidence type="ECO:0000313" key="6">
    <source>
        <dbReference type="Proteomes" id="UP000694429"/>
    </source>
</evidence>
<dbReference type="AlphaFoldDB" id="A0A8C0PAG1"/>
<dbReference type="InterPro" id="IPR040174">
    <property type="entry name" value="RNLS"/>
</dbReference>
<dbReference type="Ensembl" id="ENSCAFT00030038814.1">
    <property type="protein sequence ID" value="ENSCAFP00030033849.1"/>
    <property type="gene ID" value="ENSCAFG00030021039.1"/>
</dbReference>
<dbReference type="Pfam" id="PF13450">
    <property type="entry name" value="NAD_binding_8"/>
    <property type="match status" value="1"/>
</dbReference>
<dbReference type="InterPro" id="IPR002937">
    <property type="entry name" value="Amino_oxidase"/>
</dbReference>
<name>A0A8C0PAG1_CANLF</name>
<dbReference type="CTD" id="55328"/>
<dbReference type="GeneID" id="610448"/>
<accession>A0A8C0PAG1</accession>
<dbReference type="Gene3D" id="3.50.50.60">
    <property type="entry name" value="FAD/NAD(P)-binding domain"/>
    <property type="match status" value="1"/>
</dbReference>
<reference evidence="5" key="2">
    <citation type="submission" date="2025-08" db="UniProtKB">
        <authorList>
            <consortium name="Ensembl"/>
        </authorList>
    </citation>
    <scope>IDENTIFICATION</scope>
</reference>
<gene>
    <name evidence="5" type="primary">RNLS</name>
</gene>
<feature type="domain" description="Amine oxidase" evidence="4">
    <location>
        <begin position="104"/>
        <end position="291"/>
    </location>
</feature>
<feature type="signal peptide" evidence="3">
    <location>
        <begin position="1"/>
        <end position="17"/>
    </location>
</feature>
<reference evidence="5" key="1">
    <citation type="submission" date="2019-03" db="EMBL/GenBank/DDBJ databases">
        <authorList>
            <person name="Warren W.C."/>
            <person name="Johnson G.S."/>
        </authorList>
    </citation>
    <scope>NUCLEOTIDE SEQUENCE [LARGE SCALE GENOMIC DNA]</scope>
    <source>
        <strain evidence="5">Basenji</strain>
    </source>
</reference>
<proteinExistence type="predicted"/>
<keyword evidence="1" id="KW-0285">Flavoprotein</keyword>
<evidence type="ECO:0000259" key="4">
    <source>
        <dbReference type="Pfam" id="PF01593"/>
    </source>
</evidence>
<dbReference type="GO" id="GO:0016651">
    <property type="term" value="F:oxidoreductase activity, acting on NAD(P)H"/>
    <property type="evidence" value="ECO:0007669"/>
    <property type="project" value="InterPro"/>
</dbReference>
<dbReference type="PANTHER" id="PTHR23357">
    <property type="entry name" value="RENALASE"/>
    <property type="match status" value="1"/>
</dbReference>
<protein>
    <submittedName>
        <fullName evidence="5">Renalase, FAD dependent amine oxidase</fullName>
    </submittedName>
</protein>
<organism evidence="5 6">
    <name type="scientific">Canis lupus familiaris</name>
    <name type="common">Dog</name>
    <name type="synonym">Canis familiaris</name>
    <dbReference type="NCBI Taxonomy" id="9615"/>
    <lineage>
        <taxon>Eukaryota</taxon>
        <taxon>Metazoa</taxon>
        <taxon>Chordata</taxon>
        <taxon>Craniata</taxon>
        <taxon>Vertebrata</taxon>
        <taxon>Euteleostomi</taxon>
        <taxon>Mammalia</taxon>
        <taxon>Eutheria</taxon>
        <taxon>Laurasiatheria</taxon>
        <taxon>Carnivora</taxon>
        <taxon>Caniformia</taxon>
        <taxon>Canidae</taxon>
        <taxon>Canis</taxon>
    </lineage>
</organism>
<dbReference type="RefSeq" id="XP_038315280.1">
    <property type="nucleotide sequence ID" value="XM_038459352.1"/>
</dbReference>
<evidence type="ECO:0000313" key="5">
    <source>
        <dbReference type="Ensembl" id="ENSCAFP00030033849.1"/>
    </source>
</evidence>
<dbReference type="PANTHER" id="PTHR23357:SF1">
    <property type="entry name" value="RENALASE"/>
    <property type="match status" value="1"/>
</dbReference>
<dbReference type="InterPro" id="IPR036188">
    <property type="entry name" value="FAD/NAD-bd_sf"/>
</dbReference>
<sequence>MARALVVGAGLTGGVCAALLGRETPRPAHLTVWEEAAAPGGRMCTACSPHAPGSTVDLGAQYITRSPQRAGPHARFYDELLALGLLEPLTSPIEGMVVKEGECNFVAPQGVSSIIKHYLKESGADVCFGHRVTRVDLRDDRWEVSTETGRPERFDLVVLTMPAPRILQLQGDVANLISECQRRQLESVSYSSRYALGLFYEAGTKIDVPWAGQYITSNPCIRFISIDNKKRNIESPDVGPSLVVHTTVPFGVTHMERSTEDVQELILQQLETVLPGLPRPAAAKCQRWRHSQRKKRAMWSRERLFGCLRCNRTRPQVVLARYFSTRDACNVPQGCVQSIARRLHPENLGFPMQARQVIYQNAAVSLGFFPKSVLWLYRNHWNLPNFFAICQSNLVSIFCYHNFHFY</sequence>
<dbReference type="Gene3D" id="3.90.660.10">
    <property type="match status" value="1"/>
</dbReference>